<evidence type="ECO:0000313" key="1">
    <source>
        <dbReference type="EMBL" id="KDS48064.1"/>
    </source>
</evidence>
<dbReference type="AlphaFoldDB" id="A0A078RUB6"/>
<evidence type="ECO:0000313" key="2">
    <source>
        <dbReference type="Proteomes" id="UP000028013"/>
    </source>
</evidence>
<comment type="caution">
    <text evidence="1">The sequence shown here is derived from an EMBL/GenBank/DDBJ whole genome shotgun (WGS) entry which is preliminary data.</text>
</comment>
<dbReference type="EMBL" id="JNHN01000184">
    <property type="protein sequence ID" value="KDS48064.1"/>
    <property type="molecule type" value="Genomic_DNA"/>
</dbReference>
<dbReference type="Proteomes" id="UP000028013">
    <property type="component" value="Unassembled WGS sequence"/>
</dbReference>
<proteinExistence type="predicted"/>
<organism evidence="1 2">
    <name type="scientific">Bacteroides uniformis str. 3978 T3 ii</name>
    <dbReference type="NCBI Taxonomy" id="1339349"/>
    <lineage>
        <taxon>Bacteria</taxon>
        <taxon>Pseudomonadati</taxon>
        <taxon>Bacteroidota</taxon>
        <taxon>Bacteroidia</taxon>
        <taxon>Bacteroidales</taxon>
        <taxon>Bacteroidaceae</taxon>
        <taxon>Bacteroides</taxon>
    </lineage>
</organism>
<gene>
    <name evidence="1" type="ORF">M094_2996</name>
</gene>
<protein>
    <submittedName>
        <fullName evidence="1">Uncharacterized protein</fullName>
    </submittedName>
</protein>
<reference evidence="1 2" key="1">
    <citation type="submission" date="2014-04" db="EMBL/GenBank/DDBJ databases">
        <authorList>
            <person name="Sears C."/>
            <person name="Carroll K."/>
            <person name="Sack B.R."/>
            <person name="Qadri F."/>
            <person name="Myers L.L."/>
            <person name="Chung G.-T."/>
            <person name="Escheverria P."/>
            <person name="Fraser C.M."/>
            <person name="Sadzewicz L."/>
            <person name="Shefchek K.A."/>
            <person name="Tallon L."/>
            <person name="Das S.P."/>
            <person name="Daugherty S."/>
            <person name="Mongodin E.F."/>
        </authorList>
    </citation>
    <scope>NUCLEOTIDE SEQUENCE [LARGE SCALE GENOMIC DNA]</scope>
    <source>
        <strain evidence="1 2">3978 T3 ii</strain>
    </source>
</reference>
<accession>A0A078RUB6</accession>
<sequence length="42" mass="4997">MNIIKIEEKDTFHNVIGYKQKPSVSFLVRILVENFVTQKYIL</sequence>
<dbReference type="PATRIC" id="fig|1339349.3.peg.4049"/>
<name>A0A078RUB6_BACUN</name>